<dbReference type="Pfam" id="PF00892">
    <property type="entry name" value="EamA"/>
    <property type="match status" value="2"/>
</dbReference>
<proteinExistence type="predicted"/>
<dbReference type="SUPFAM" id="SSF103481">
    <property type="entry name" value="Multidrug resistance efflux transporter EmrE"/>
    <property type="match status" value="2"/>
</dbReference>
<dbReference type="GO" id="GO:0016020">
    <property type="term" value="C:membrane"/>
    <property type="evidence" value="ECO:0007669"/>
    <property type="project" value="InterPro"/>
</dbReference>
<feature type="transmembrane region" description="Helical" evidence="1">
    <location>
        <begin position="296"/>
        <end position="316"/>
    </location>
</feature>
<feature type="transmembrane region" description="Helical" evidence="1">
    <location>
        <begin position="348"/>
        <end position="368"/>
    </location>
</feature>
<evidence type="ECO:0000256" key="1">
    <source>
        <dbReference type="SAM" id="Phobius"/>
    </source>
</evidence>
<feature type="domain" description="EamA" evidence="2">
    <location>
        <begin position="234"/>
        <end position="365"/>
    </location>
</feature>
<dbReference type="InParanoid" id="A0A078A5V1"/>
<evidence type="ECO:0000313" key="3">
    <source>
        <dbReference type="EMBL" id="CDW77625.1"/>
    </source>
</evidence>
<sequence length="370" mass="42297">MSNTKNLKQNFDIPYSEDIQAVKTPLNFEISETQSLQNDLKKRNIKRPQNYYLAIIFAFSSAFGFAIHNYFVTYGIRMRNNSSSIAFAEFFSLMAAPIFLQMYLAGHSFKNKGKLWIKQESQLYDKSTLRFKYICLFCVISRGIISVFLNSNVGFMAYYSFRADISPSVIISINSLTSFTVAIVFYFLYHEKLNFKHLIGMILIIICVVLIAISKSFTIQRPLVEEPITVFVPIFFALLQVLVMTLSTVIIRKSQENGYDVIRFCIDQQIVSGGLFLLLFLHSHFTYLPYTWTQLWFIQIAVIAFTSAVIAFNYSLRYGKGGISMAICQLQNVFQLILEVLVEGRIPNYFEVSSIICALVGSIILAIAKK</sequence>
<protein>
    <recommendedName>
        <fullName evidence="2">EamA domain-containing protein</fullName>
    </recommendedName>
</protein>
<keyword evidence="4" id="KW-1185">Reference proteome</keyword>
<feature type="transmembrane region" description="Helical" evidence="1">
    <location>
        <begin position="131"/>
        <end position="149"/>
    </location>
</feature>
<keyword evidence="1" id="KW-0472">Membrane</keyword>
<feature type="transmembrane region" description="Helical" evidence="1">
    <location>
        <begin position="51"/>
        <end position="72"/>
    </location>
</feature>
<evidence type="ECO:0000259" key="2">
    <source>
        <dbReference type="Pfam" id="PF00892"/>
    </source>
</evidence>
<keyword evidence="1" id="KW-0812">Transmembrane</keyword>
<keyword evidence="1" id="KW-1133">Transmembrane helix</keyword>
<dbReference type="AlphaFoldDB" id="A0A078A5V1"/>
<dbReference type="InterPro" id="IPR037185">
    <property type="entry name" value="EmrE-like"/>
</dbReference>
<evidence type="ECO:0000313" key="4">
    <source>
        <dbReference type="Proteomes" id="UP000039865"/>
    </source>
</evidence>
<feature type="transmembrane region" description="Helical" evidence="1">
    <location>
        <begin position="169"/>
        <end position="189"/>
    </location>
</feature>
<gene>
    <name evidence="3" type="primary">Contig10021.g10710</name>
    <name evidence="3" type="ORF">STYLEM_6589</name>
</gene>
<feature type="transmembrane region" description="Helical" evidence="1">
    <location>
        <begin position="84"/>
        <end position="105"/>
    </location>
</feature>
<dbReference type="OrthoDB" id="325084at2759"/>
<feature type="transmembrane region" description="Helical" evidence="1">
    <location>
        <begin position="270"/>
        <end position="290"/>
    </location>
</feature>
<name>A0A078A5V1_STYLE</name>
<dbReference type="InterPro" id="IPR000620">
    <property type="entry name" value="EamA_dom"/>
</dbReference>
<feature type="transmembrane region" description="Helical" evidence="1">
    <location>
        <begin position="198"/>
        <end position="218"/>
    </location>
</feature>
<reference evidence="3 4" key="1">
    <citation type="submission" date="2014-06" db="EMBL/GenBank/DDBJ databases">
        <authorList>
            <person name="Swart Estienne"/>
        </authorList>
    </citation>
    <scope>NUCLEOTIDE SEQUENCE [LARGE SCALE GENOMIC DNA]</scope>
    <source>
        <strain evidence="3 4">130c</strain>
    </source>
</reference>
<dbReference type="EMBL" id="CCKQ01006320">
    <property type="protein sequence ID" value="CDW77625.1"/>
    <property type="molecule type" value="Genomic_DNA"/>
</dbReference>
<organism evidence="3 4">
    <name type="scientific">Stylonychia lemnae</name>
    <name type="common">Ciliate</name>
    <dbReference type="NCBI Taxonomy" id="5949"/>
    <lineage>
        <taxon>Eukaryota</taxon>
        <taxon>Sar</taxon>
        <taxon>Alveolata</taxon>
        <taxon>Ciliophora</taxon>
        <taxon>Intramacronucleata</taxon>
        <taxon>Spirotrichea</taxon>
        <taxon>Stichotrichia</taxon>
        <taxon>Sporadotrichida</taxon>
        <taxon>Oxytrichidae</taxon>
        <taxon>Stylonychinae</taxon>
        <taxon>Stylonychia</taxon>
    </lineage>
</organism>
<accession>A0A078A5V1</accession>
<dbReference type="Proteomes" id="UP000039865">
    <property type="component" value="Unassembled WGS sequence"/>
</dbReference>
<feature type="domain" description="EamA" evidence="2">
    <location>
        <begin position="54"/>
        <end position="212"/>
    </location>
</feature>
<feature type="transmembrane region" description="Helical" evidence="1">
    <location>
        <begin position="230"/>
        <end position="250"/>
    </location>
</feature>